<dbReference type="InterPro" id="IPR003395">
    <property type="entry name" value="RecF/RecN/SMC_N"/>
</dbReference>
<dbReference type="GO" id="GO:0006260">
    <property type="term" value="P:DNA replication"/>
    <property type="evidence" value="ECO:0007669"/>
    <property type="project" value="UniProtKB-UniRule"/>
</dbReference>
<dbReference type="Gene3D" id="1.20.1060.20">
    <property type="match status" value="1"/>
</dbReference>
<dbReference type="GO" id="GO:0005737">
    <property type="term" value="C:cytoplasm"/>
    <property type="evidence" value="ECO:0007669"/>
    <property type="project" value="UniProtKB-SubCell"/>
</dbReference>
<evidence type="ECO:0000313" key="9">
    <source>
        <dbReference type="EMBL" id="CUA80140.1"/>
    </source>
</evidence>
<dbReference type="InterPro" id="IPR027417">
    <property type="entry name" value="P-loop_NTPase"/>
</dbReference>
<feature type="coiled-coil region" evidence="7">
    <location>
        <begin position="689"/>
        <end position="944"/>
    </location>
</feature>
<comment type="subunit">
    <text evidence="7">Homodimer.</text>
</comment>
<dbReference type="RefSeq" id="WP_055441166.1">
    <property type="nucleotide sequence ID" value="NZ_BAABDZ010000010.1"/>
</dbReference>
<dbReference type="FunFam" id="3.40.50.300:FF:000984">
    <property type="entry name" value="Chromosome partition protein Smc"/>
    <property type="match status" value="1"/>
</dbReference>
<feature type="domain" description="SMC hinge" evidence="8">
    <location>
        <begin position="518"/>
        <end position="637"/>
    </location>
</feature>
<dbReference type="InterPro" id="IPR024704">
    <property type="entry name" value="SMC"/>
</dbReference>
<dbReference type="AlphaFoldDB" id="A0A0K6GN73"/>
<dbReference type="CDD" id="cd03278">
    <property type="entry name" value="ABC_SMC_barmotin"/>
    <property type="match status" value="2"/>
</dbReference>
<feature type="coiled-coil region" evidence="7">
    <location>
        <begin position="994"/>
        <end position="1028"/>
    </location>
</feature>
<protein>
    <recommendedName>
        <fullName evidence="7">Chromosome partition protein Smc</fullName>
    </recommendedName>
</protein>
<comment type="similarity">
    <text evidence="7">Belongs to the SMC family.</text>
</comment>
<dbReference type="GO" id="GO:0005694">
    <property type="term" value="C:chromosome"/>
    <property type="evidence" value="ECO:0007669"/>
    <property type="project" value="InterPro"/>
</dbReference>
<comment type="subcellular location">
    <subcellularLocation>
        <location evidence="1 7">Cytoplasm</location>
    </subcellularLocation>
</comment>
<feature type="coiled-coil region" evidence="7">
    <location>
        <begin position="174"/>
        <end position="208"/>
    </location>
</feature>
<dbReference type="GO" id="GO:0007059">
    <property type="term" value="P:chromosome segregation"/>
    <property type="evidence" value="ECO:0007669"/>
    <property type="project" value="UniProtKB-UniRule"/>
</dbReference>
<dbReference type="GO" id="GO:0003677">
    <property type="term" value="F:DNA binding"/>
    <property type="evidence" value="ECO:0007669"/>
    <property type="project" value="UniProtKB-UniRule"/>
</dbReference>
<dbReference type="SMART" id="SM00968">
    <property type="entry name" value="SMC_hinge"/>
    <property type="match status" value="1"/>
</dbReference>
<dbReference type="GO" id="GO:0030261">
    <property type="term" value="P:chromosome condensation"/>
    <property type="evidence" value="ECO:0007669"/>
    <property type="project" value="InterPro"/>
</dbReference>
<dbReference type="EMBL" id="CYGZ01000007">
    <property type="protein sequence ID" value="CUA80140.1"/>
    <property type="molecule type" value="Genomic_DNA"/>
</dbReference>
<reference evidence="10" key="1">
    <citation type="submission" date="2015-08" db="EMBL/GenBank/DDBJ databases">
        <authorList>
            <person name="Varghese N."/>
        </authorList>
    </citation>
    <scope>NUCLEOTIDE SEQUENCE [LARGE SCALE GENOMIC DNA]</scope>
    <source>
        <strain evidence="10">DSM 27374</strain>
    </source>
</reference>
<dbReference type="Pfam" id="PF06470">
    <property type="entry name" value="SMC_hinge"/>
    <property type="match status" value="1"/>
</dbReference>
<evidence type="ECO:0000256" key="1">
    <source>
        <dbReference type="ARBA" id="ARBA00004496"/>
    </source>
</evidence>
<proteinExistence type="inferred from homology"/>
<dbReference type="Proteomes" id="UP000182738">
    <property type="component" value="Unassembled WGS sequence"/>
</dbReference>
<comment type="domain">
    <text evidence="7">Contains large globular domains required for ATP hydrolysis at each terminus and a third globular domain forming a flexible hinge near the middle of the molecule. These domains are separated by coiled-coil structures.</text>
</comment>
<keyword evidence="3 7" id="KW-0547">Nucleotide-binding</keyword>
<dbReference type="HAMAP" id="MF_01894">
    <property type="entry name" value="Smc_prok"/>
    <property type="match status" value="1"/>
</dbReference>
<dbReference type="PIRSF" id="PIRSF005719">
    <property type="entry name" value="SMC"/>
    <property type="match status" value="1"/>
</dbReference>
<dbReference type="InterPro" id="IPR010935">
    <property type="entry name" value="SMC_hinge"/>
</dbReference>
<dbReference type="SUPFAM" id="SSF75553">
    <property type="entry name" value="Smc hinge domain"/>
    <property type="match status" value="1"/>
</dbReference>
<dbReference type="PANTHER" id="PTHR43977">
    <property type="entry name" value="STRUCTURAL MAINTENANCE OF CHROMOSOMES PROTEIN 3"/>
    <property type="match status" value="1"/>
</dbReference>
<dbReference type="InterPro" id="IPR011890">
    <property type="entry name" value="SMC_prok"/>
</dbReference>
<keyword evidence="5 7" id="KW-0175">Coiled coil</keyword>
<keyword evidence="2 7" id="KW-0963">Cytoplasm</keyword>
<comment type="function">
    <text evidence="7">Required for chromosome condensation and partitioning.</text>
</comment>
<evidence type="ECO:0000259" key="8">
    <source>
        <dbReference type="SMART" id="SM00968"/>
    </source>
</evidence>
<dbReference type="STRING" id="1325335.GCA_001418025_01449"/>
<evidence type="ECO:0000313" key="10">
    <source>
        <dbReference type="Proteomes" id="UP000182738"/>
    </source>
</evidence>
<dbReference type="GO" id="GO:0016887">
    <property type="term" value="F:ATP hydrolysis activity"/>
    <property type="evidence" value="ECO:0007669"/>
    <property type="project" value="InterPro"/>
</dbReference>
<gene>
    <name evidence="7" type="primary">smc</name>
    <name evidence="9" type="ORF">Ga0061060_107153</name>
</gene>
<dbReference type="NCBIfam" id="TIGR02168">
    <property type="entry name" value="SMC_prok_B"/>
    <property type="match status" value="1"/>
</dbReference>
<evidence type="ECO:0000256" key="7">
    <source>
        <dbReference type="HAMAP-Rule" id="MF_01894"/>
    </source>
</evidence>
<dbReference type="GO" id="GO:0007062">
    <property type="term" value="P:sister chromatid cohesion"/>
    <property type="evidence" value="ECO:0007669"/>
    <property type="project" value="InterPro"/>
</dbReference>
<evidence type="ECO:0000256" key="4">
    <source>
        <dbReference type="ARBA" id="ARBA00022840"/>
    </source>
</evidence>
<accession>A0A0K6GN73</accession>
<evidence type="ECO:0000256" key="5">
    <source>
        <dbReference type="ARBA" id="ARBA00023054"/>
    </source>
</evidence>
<keyword evidence="6 7" id="KW-0238">DNA-binding</keyword>
<dbReference type="SUPFAM" id="SSF52540">
    <property type="entry name" value="P-loop containing nucleoside triphosphate hydrolases"/>
    <property type="match status" value="2"/>
</dbReference>
<organism evidence="9 10">
    <name type="scientific">Anoxybacillus suryakundensis</name>
    <dbReference type="NCBI Taxonomy" id="1325335"/>
    <lineage>
        <taxon>Bacteria</taxon>
        <taxon>Bacillati</taxon>
        <taxon>Bacillota</taxon>
        <taxon>Bacilli</taxon>
        <taxon>Bacillales</taxon>
        <taxon>Anoxybacillaceae</taxon>
        <taxon>Anoxybacillus</taxon>
    </lineage>
</organism>
<feature type="coiled-coil region" evidence="7">
    <location>
        <begin position="234"/>
        <end position="461"/>
    </location>
</feature>
<dbReference type="FunFam" id="3.40.50.300:FF:000901">
    <property type="entry name" value="Chromosome partition protein Smc"/>
    <property type="match status" value="1"/>
</dbReference>
<keyword evidence="4 7" id="KW-0067">ATP-binding</keyword>
<dbReference type="OrthoDB" id="9808768at2"/>
<evidence type="ECO:0000256" key="6">
    <source>
        <dbReference type="ARBA" id="ARBA00023125"/>
    </source>
</evidence>
<dbReference type="Pfam" id="PF02463">
    <property type="entry name" value="SMC_N"/>
    <property type="match status" value="2"/>
</dbReference>
<dbReference type="InterPro" id="IPR036277">
    <property type="entry name" value="SMC_hinge_sf"/>
</dbReference>
<dbReference type="Gene3D" id="3.40.50.300">
    <property type="entry name" value="P-loop containing nucleotide triphosphate hydrolases"/>
    <property type="match status" value="2"/>
</dbReference>
<evidence type="ECO:0000256" key="3">
    <source>
        <dbReference type="ARBA" id="ARBA00022741"/>
    </source>
</evidence>
<evidence type="ECO:0000256" key="2">
    <source>
        <dbReference type="ARBA" id="ARBA00022490"/>
    </source>
</evidence>
<keyword evidence="10" id="KW-1185">Reference proteome</keyword>
<feature type="binding site" evidence="7">
    <location>
        <begin position="32"/>
        <end position="39"/>
    </location>
    <ligand>
        <name>ATP</name>
        <dbReference type="ChEBI" id="CHEBI:30616"/>
    </ligand>
</feature>
<dbReference type="GO" id="GO:0005524">
    <property type="term" value="F:ATP binding"/>
    <property type="evidence" value="ECO:0007669"/>
    <property type="project" value="UniProtKB-UniRule"/>
</dbReference>
<name>A0A0K6GN73_9BACL</name>
<dbReference type="Gene3D" id="3.30.70.1620">
    <property type="match status" value="1"/>
</dbReference>
<sequence length="1186" mass="137385">MFLKRLEAIGFKSFADRISIDFVPGMTAIVGPNGSGKSNITDAIRWVLGEQSAKSLRGAKMEDVIFSGSESRKPLNVAEVTLTLDNSDQFLPLEYEEVSVTRRVYRSGDSEFFINKQPCRLKDIVDLFMDSGVGREAFSIISQGKVEEILSSKAEDRRMIFEDAAGVLKYKMRKKKAEHKLSETEDHLQRVQDILHELNQQLEPLKQQASIAKEYIEKKEQLQTYEVGLIVYEIEQLHEKWEALKAQLALHEQNEMELATTLQKEEAHIAQLRHELTALDESIDGLQQVLLLVSEGLEKMEGKKQLLKERKNNAHKQQQQIEQTIAQLAERERILEATIAEKKKLLQQLQTDVRMLQTQLKEQNNVLSAYGPKAEAEIERLKSEYIDLVHEQATLKNERMHIETQLQKNEEKQRQLIAANDEHIQAYEHIVEQWEQKQQLIQKLQERINKQEQTLQAEEHQLTMRKEQYRKKEVTLYEAYQYVQKIKSKKEMLEAMQQEYAGFFQGVKEVLKAKDRLLGIHGAVVELMTVPSELETAIEVALGGAAQHIVVENEQSARAAIQFLKQNKYGRATFLPLNVIQRKTLPSSVRADIAKHPAYVGVASDLISYDATYEQIMTNILGTVIITRDLKGANELARQLQYRYRLVTLEGDVVNPGGAMTGGTVNKQTSSLLSRARELEEVIANWRDAERKTLELEQLVQREKEAIAKAEQKRTALYTELEASRMALQEEKSAWMELDLHKKHMDERLAVYRYERQTLEEEKQELTARLHHVVQLLETLEQKIADIDEQVKQWTEKKQIEQQSKEQMQEQLTALKVALAEKQEHVRNEEQHVRRLIEEWEETKRTRAQMEHERNQLLYHMNEQTEDEQQLERICEEKMKQKEETIQLIASRREQRLDYQTKLEQFEKEIKELKRQHKQLTDTLKDEEVKLARFDMELDHLLNKLREEYKLSFEAAKEAFPLTIPAQEARKKVKLIQLAIDELGTVNLGAIEEYERVSERHRFLTEQKEDLQRAKDTLYQVIDEMDDEMKRRFATTFEQIRAQFARVFVELFGGGKADLQLTDPSDLLHTGVDIVAQPPGKKLQHLSLLSGGERALTAIALLFAILNVRPVPFCVLDEVEAALDEANVQRYAKYLKKFSSETQFIVITHRKGTMEEADVLYGVTMQQSGVSKLVSVRLEEAAERKG</sequence>